<sequence length="77" mass="8205">MGGWSSRPKGPEVGGPWWKVLMPVIPGQSLPSPMWFMPGLPVWSRWKGASGAKSARTTLPGGQGDGLNHTQHDLGSL</sequence>
<dbReference type="Proteomes" id="UP000331127">
    <property type="component" value="Unassembled WGS sequence"/>
</dbReference>
<organism evidence="2 3">
    <name type="scientific">Acrocarpospora macrocephala</name>
    <dbReference type="NCBI Taxonomy" id="150177"/>
    <lineage>
        <taxon>Bacteria</taxon>
        <taxon>Bacillati</taxon>
        <taxon>Actinomycetota</taxon>
        <taxon>Actinomycetes</taxon>
        <taxon>Streptosporangiales</taxon>
        <taxon>Streptosporangiaceae</taxon>
        <taxon>Acrocarpospora</taxon>
    </lineage>
</organism>
<proteinExistence type="predicted"/>
<dbReference type="EMBL" id="BLAE01000006">
    <property type="protein sequence ID" value="GES07520.1"/>
    <property type="molecule type" value="Genomic_DNA"/>
</dbReference>
<feature type="region of interest" description="Disordered" evidence="1">
    <location>
        <begin position="51"/>
        <end position="77"/>
    </location>
</feature>
<comment type="caution">
    <text evidence="2">The sequence shown here is derived from an EMBL/GenBank/DDBJ whole genome shotgun (WGS) entry which is preliminary data.</text>
</comment>
<accession>A0A5M3WGU9</accession>
<protein>
    <submittedName>
        <fullName evidence="2">Uncharacterized protein</fullName>
    </submittedName>
</protein>
<keyword evidence="3" id="KW-1185">Reference proteome</keyword>
<evidence type="ECO:0000256" key="1">
    <source>
        <dbReference type="SAM" id="MobiDB-lite"/>
    </source>
</evidence>
<reference evidence="2 3" key="1">
    <citation type="submission" date="2019-10" db="EMBL/GenBank/DDBJ databases">
        <title>Whole genome shotgun sequence of Acrocarpospora macrocephala NBRC 16266.</title>
        <authorList>
            <person name="Ichikawa N."/>
            <person name="Kimura A."/>
            <person name="Kitahashi Y."/>
            <person name="Komaki H."/>
            <person name="Oguchi A."/>
        </authorList>
    </citation>
    <scope>NUCLEOTIDE SEQUENCE [LARGE SCALE GENOMIC DNA]</scope>
    <source>
        <strain evidence="2 3">NBRC 16266</strain>
    </source>
</reference>
<evidence type="ECO:0000313" key="2">
    <source>
        <dbReference type="EMBL" id="GES07520.1"/>
    </source>
</evidence>
<name>A0A5M3WGU9_9ACTN</name>
<gene>
    <name evidence="2" type="ORF">Amac_011150</name>
</gene>
<dbReference type="AlphaFoldDB" id="A0A5M3WGU9"/>
<evidence type="ECO:0000313" key="3">
    <source>
        <dbReference type="Proteomes" id="UP000331127"/>
    </source>
</evidence>